<dbReference type="Pfam" id="PF06580">
    <property type="entry name" value="His_kinase"/>
    <property type="match status" value="1"/>
</dbReference>
<reference evidence="3 4" key="1">
    <citation type="submission" date="2018-09" db="EMBL/GenBank/DDBJ databases">
        <title>Genome sequencing of strain 6GH32-13.</title>
        <authorList>
            <person name="Weon H.-Y."/>
            <person name="Heo J."/>
            <person name="Kwon S.-W."/>
        </authorList>
    </citation>
    <scope>NUCLEOTIDE SEQUENCE [LARGE SCALE GENOMIC DNA]</scope>
    <source>
        <strain evidence="3 4">5GH32-13</strain>
    </source>
</reference>
<evidence type="ECO:0000256" key="1">
    <source>
        <dbReference type="SAM" id="Phobius"/>
    </source>
</evidence>
<feature type="transmembrane region" description="Helical" evidence="1">
    <location>
        <begin position="124"/>
        <end position="147"/>
    </location>
</feature>
<dbReference type="Proteomes" id="UP000263900">
    <property type="component" value="Chromosome"/>
</dbReference>
<feature type="domain" description="Signal transduction histidine kinase internal region" evidence="2">
    <location>
        <begin position="169"/>
        <end position="246"/>
    </location>
</feature>
<organism evidence="3 4">
    <name type="scientific">Paraflavitalea soli</name>
    <dbReference type="NCBI Taxonomy" id="2315862"/>
    <lineage>
        <taxon>Bacteria</taxon>
        <taxon>Pseudomonadati</taxon>
        <taxon>Bacteroidota</taxon>
        <taxon>Chitinophagia</taxon>
        <taxon>Chitinophagales</taxon>
        <taxon>Chitinophagaceae</taxon>
        <taxon>Paraflavitalea</taxon>
    </lineage>
</organism>
<dbReference type="PANTHER" id="PTHR34220">
    <property type="entry name" value="SENSOR HISTIDINE KINASE YPDA"/>
    <property type="match status" value="1"/>
</dbReference>
<protein>
    <recommendedName>
        <fullName evidence="2">Signal transduction histidine kinase internal region domain-containing protein</fullName>
    </recommendedName>
</protein>
<dbReference type="PANTHER" id="PTHR34220:SF7">
    <property type="entry name" value="SENSOR HISTIDINE KINASE YPDA"/>
    <property type="match status" value="1"/>
</dbReference>
<evidence type="ECO:0000313" key="3">
    <source>
        <dbReference type="EMBL" id="AXY76717.1"/>
    </source>
</evidence>
<proteinExistence type="predicted"/>
<feature type="transmembrane region" description="Helical" evidence="1">
    <location>
        <begin position="40"/>
        <end position="58"/>
    </location>
</feature>
<keyword evidence="1" id="KW-0472">Membrane</keyword>
<keyword evidence="4" id="KW-1185">Reference proteome</keyword>
<gene>
    <name evidence="3" type="ORF">D3H65_23175</name>
</gene>
<evidence type="ECO:0000259" key="2">
    <source>
        <dbReference type="Pfam" id="PF06580"/>
    </source>
</evidence>
<dbReference type="AlphaFoldDB" id="A0A3B7MS94"/>
<dbReference type="KEGG" id="pseg:D3H65_23175"/>
<feature type="transmembrane region" description="Helical" evidence="1">
    <location>
        <begin position="70"/>
        <end position="95"/>
    </location>
</feature>
<dbReference type="InterPro" id="IPR010559">
    <property type="entry name" value="Sig_transdc_His_kin_internal"/>
</dbReference>
<dbReference type="InterPro" id="IPR050640">
    <property type="entry name" value="Bact_2-comp_sensor_kinase"/>
</dbReference>
<keyword evidence="1" id="KW-1133">Transmembrane helix</keyword>
<dbReference type="EMBL" id="CP032157">
    <property type="protein sequence ID" value="AXY76717.1"/>
    <property type="molecule type" value="Genomic_DNA"/>
</dbReference>
<name>A0A3B7MS94_9BACT</name>
<dbReference type="OrthoDB" id="927174at2"/>
<dbReference type="GO" id="GO:0000155">
    <property type="term" value="F:phosphorelay sensor kinase activity"/>
    <property type="evidence" value="ECO:0007669"/>
    <property type="project" value="InterPro"/>
</dbReference>
<dbReference type="GO" id="GO:0016020">
    <property type="term" value="C:membrane"/>
    <property type="evidence" value="ECO:0007669"/>
    <property type="project" value="InterPro"/>
</dbReference>
<keyword evidence="1" id="KW-0812">Transmembrane</keyword>
<accession>A0A3B7MS94</accession>
<evidence type="ECO:0000313" key="4">
    <source>
        <dbReference type="Proteomes" id="UP000263900"/>
    </source>
</evidence>
<sequence length="370" mass="42792">MIKVRDKWFRILVLVLPFILVLYTNDVLLRADLPKILRTLVSLACIILVCEGSRYLIYNSRKWNKNRLSPTLRLGAVIVAGLAYTTTLLVCSAWVRHLLSGKDTTHYPTESFVRINNSQVASGLWGYSFFNAIFIFFFLLAGFETLYHYAKMRHTEKEKEQLEKDKLRAELNQLKGIVNPHFLFNNLNSLSSLIGENPARAESFLDELTKVFRYLLRNNQSELTTLELELQFIQSYYHLLQTRYGNGISLHIHLDAKYEEWRLPPLTLQLLIENAVKHNSLQKEHPLEIELMSAPGNNLMVRNTVFKREGMVESTGIGLQSINARYKMLHLPEVRIEKDNRYFTVIIPLVEPQADGQQVQDPGAQLTSWQ</sequence>
<dbReference type="RefSeq" id="WP_119052594.1">
    <property type="nucleotide sequence ID" value="NZ_CP032157.1"/>
</dbReference>